<keyword evidence="7 8" id="KW-0472">Membrane</keyword>
<dbReference type="SUPFAM" id="SSF161111">
    <property type="entry name" value="Cation efflux protein transmembrane domain-like"/>
    <property type="match status" value="1"/>
</dbReference>
<dbReference type="GO" id="GO:0005385">
    <property type="term" value="F:zinc ion transmembrane transporter activity"/>
    <property type="evidence" value="ECO:0007669"/>
    <property type="project" value="TreeGrafter"/>
</dbReference>
<dbReference type="InterPro" id="IPR027469">
    <property type="entry name" value="Cation_efflux_TMD_sf"/>
</dbReference>
<feature type="transmembrane region" description="Helical" evidence="8">
    <location>
        <begin position="114"/>
        <end position="131"/>
    </location>
</feature>
<evidence type="ECO:0000256" key="3">
    <source>
        <dbReference type="ARBA" id="ARBA00022448"/>
    </source>
</evidence>
<dbReference type="Gene3D" id="1.20.1510.10">
    <property type="entry name" value="Cation efflux protein transmembrane domain"/>
    <property type="match status" value="1"/>
</dbReference>
<dbReference type="GO" id="GO:0006882">
    <property type="term" value="P:intracellular zinc ion homeostasis"/>
    <property type="evidence" value="ECO:0007669"/>
    <property type="project" value="TreeGrafter"/>
</dbReference>
<evidence type="ECO:0000256" key="8">
    <source>
        <dbReference type="SAM" id="Phobius"/>
    </source>
</evidence>
<evidence type="ECO:0000256" key="1">
    <source>
        <dbReference type="ARBA" id="ARBA00004141"/>
    </source>
</evidence>
<feature type="transmembrane region" description="Helical" evidence="8">
    <location>
        <begin position="81"/>
        <end position="102"/>
    </location>
</feature>
<feature type="transmembrane region" description="Helical" evidence="8">
    <location>
        <begin position="186"/>
        <end position="205"/>
    </location>
</feature>
<feature type="transmembrane region" description="Helical" evidence="8">
    <location>
        <begin position="152"/>
        <end position="174"/>
    </location>
</feature>
<evidence type="ECO:0000313" key="11">
    <source>
        <dbReference type="EMBL" id="CRZ09058.1"/>
    </source>
</evidence>
<sequence length="380" mass="41144">GLWVIYSKSKGVSKPHVMGSKGTIDGVTVEVDSGESPVLIPGSDFVSFVRATYHDSVKVASSAYSPIFPSKVSSKKNDFRFILILFLTTAYFFVEVAISQIYGSLALFADSMQMLSDLVAIAIGMYAMMLARKHACEKNTFGWTRWEVVSGLVNSTFMLSVCFMITVDAIKNIVDPDPKVAENIDLILYVSVGGLCLNVLGLFVLGTGHHASASDASEGKSSHALKNKNMQGVLLHVLADALGSISVICSSLIIKFSTHEARFLADPIISIFIVVVLAIATLPIMRESITVLLQQTPRNMDVKGMISKLLAKEHVRGIHNFHLWTLNSSKVIASMHVTLTESADVNDVLTQFTEVLSASGVASVTIHPERLGEPCNSPDH</sequence>
<feature type="non-terminal residue" evidence="11">
    <location>
        <position position="1"/>
    </location>
</feature>
<evidence type="ECO:0000256" key="6">
    <source>
        <dbReference type="ARBA" id="ARBA00022989"/>
    </source>
</evidence>
<evidence type="ECO:0000256" key="4">
    <source>
        <dbReference type="ARBA" id="ARBA00022692"/>
    </source>
</evidence>
<evidence type="ECO:0000256" key="5">
    <source>
        <dbReference type="ARBA" id="ARBA00022833"/>
    </source>
</evidence>
<dbReference type="EMBL" id="HACM01008616">
    <property type="protein sequence ID" value="CRZ09058.1"/>
    <property type="molecule type" value="Transcribed_RNA"/>
</dbReference>
<evidence type="ECO:0000259" key="9">
    <source>
        <dbReference type="Pfam" id="PF01545"/>
    </source>
</evidence>
<dbReference type="InterPro" id="IPR036837">
    <property type="entry name" value="Cation_efflux_CTD_sf"/>
</dbReference>
<feature type="domain" description="Cation efflux protein transmembrane" evidence="9">
    <location>
        <begin position="82"/>
        <end position="293"/>
    </location>
</feature>
<keyword evidence="5" id="KW-0862">Zinc</keyword>
<dbReference type="SUPFAM" id="SSF160240">
    <property type="entry name" value="Cation efflux protein cytoplasmic domain-like"/>
    <property type="match status" value="1"/>
</dbReference>
<dbReference type="NCBIfam" id="TIGR01297">
    <property type="entry name" value="CDF"/>
    <property type="match status" value="1"/>
</dbReference>
<dbReference type="PANTHER" id="PTHR45820:SF4">
    <property type="entry name" value="ZINC TRANSPORTER 63C, ISOFORM F"/>
    <property type="match status" value="1"/>
</dbReference>
<dbReference type="GO" id="GO:0016020">
    <property type="term" value="C:membrane"/>
    <property type="evidence" value="ECO:0007669"/>
    <property type="project" value="UniProtKB-SubCell"/>
</dbReference>
<keyword evidence="4 8" id="KW-0812">Transmembrane</keyword>
<reference evidence="11" key="1">
    <citation type="submission" date="2015-04" db="EMBL/GenBank/DDBJ databases">
        <title>The genome sequence of the plant pathogenic Rhizarian Plasmodiophora brassicae reveals insights in its biotrophic life cycle and the origin of chitin synthesis.</title>
        <authorList>
            <person name="Schwelm A."/>
            <person name="Fogelqvist J."/>
            <person name="Knaust A."/>
            <person name="Julke S."/>
            <person name="Lilja T."/>
            <person name="Dhandapani V."/>
            <person name="Bonilla-Rosso G."/>
            <person name="Karlsson M."/>
            <person name="Shevchenko A."/>
            <person name="Choi S.R."/>
            <person name="Kim H.G."/>
            <person name="Park J.Y."/>
            <person name="Lim Y.P."/>
            <person name="Ludwig-Muller J."/>
            <person name="Dixelius C."/>
        </authorList>
    </citation>
    <scope>NUCLEOTIDE SEQUENCE</scope>
    <source>
        <tissue evidence="11">Potato root galls</tissue>
    </source>
</reference>
<evidence type="ECO:0000259" key="10">
    <source>
        <dbReference type="Pfam" id="PF16916"/>
    </source>
</evidence>
<comment type="similarity">
    <text evidence="2">Belongs to the cation diffusion facilitator (CDF) transporter (TC 2.A.4) family. SLC30A subfamily.</text>
</comment>
<comment type="subcellular location">
    <subcellularLocation>
        <location evidence="1">Membrane</location>
        <topology evidence="1">Multi-pass membrane protein</topology>
    </subcellularLocation>
</comment>
<dbReference type="InterPro" id="IPR058533">
    <property type="entry name" value="Cation_efflux_TM"/>
</dbReference>
<keyword evidence="6 8" id="KW-1133">Transmembrane helix</keyword>
<proteinExistence type="inferred from homology"/>
<feature type="transmembrane region" description="Helical" evidence="8">
    <location>
        <begin position="268"/>
        <end position="285"/>
    </location>
</feature>
<dbReference type="PANTHER" id="PTHR45820">
    <property type="entry name" value="FI23527P1"/>
    <property type="match status" value="1"/>
</dbReference>
<feature type="domain" description="Cation efflux protein cytoplasmic" evidence="10">
    <location>
        <begin position="298"/>
        <end position="369"/>
    </location>
</feature>
<dbReference type="InterPro" id="IPR027470">
    <property type="entry name" value="Cation_efflux_CTD"/>
</dbReference>
<evidence type="ECO:0000256" key="2">
    <source>
        <dbReference type="ARBA" id="ARBA00008873"/>
    </source>
</evidence>
<keyword evidence="3" id="KW-0813">Transport</keyword>
<feature type="transmembrane region" description="Helical" evidence="8">
    <location>
        <begin position="233"/>
        <end position="256"/>
    </location>
</feature>
<evidence type="ECO:0000256" key="7">
    <source>
        <dbReference type="ARBA" id="ARBA00023136"/>
    </source>
</evidence>
<dbReference type="Pfam" id="PF01545">
    <property type="entry name" value="Cation_efflux"/>
    <property type="match status" value="1"/>
</dbReference>
<accession>A0A0H5R4J3</accession>
<dbReference type="Pfam" id="PF16916">
    <property type="entry name" value="ZT_dimer"/>
    <property type="match status" value="1"/>
</dbReference>
<protein>
    <recommendedName>
        <fullName evidence="12">Cation efflux protein cytoplasmic domain-containing protein</fullName>
    </recommendedName>
</protein>
<evidence type="ECO:0008006" key="12">
    <source>
        <dbReference type="Google" id="ProtNLM"/>
    </source>
</evidence>
<dbReference type="AlphaFoldDB" id="A0A0H5R4J3"/>
<dbReference type="InterPro" id="IPR002524">
    <property type="entry name" value="Cation_efflux"/>
</dbReference>
<organism evidence="11">
    <name type="scientific">Spongospora subterranea</name>
    <dbReference type="NCBI Taxonomy" id="70186"/>
    <lineage>
        <taxon>Eukaryota</taxon>
        <taxon>Sar</taxon>
        <taxon>Rhizaria</taxon>
        <taxon>Endomyxa</taxon>
        <taxon>Phytomyxea</taxon>
        <taxon>Plasmodiophorida</taxon>
        <taxon>Plasmodiophoridae</taxon>
        <taxon>Spongospora</taxon>
    </lineage>
</organism>
<name>A0A0H5R4J3_9EUKA</name>